<evidence type="ECO:0000313" key="1">
    <source>
        <dbReference type="EMBL" id="KAF0758822.1"/>
    </source>
</evidence>
<sequence length="124" mass="14502">FEFLLTIMDDSALGVNSLYDLTIQQICQSMDENTLVYVLKSFHPAMSLDIVWKMLHVNDDNKDFEYKHTLPYEHKNYSQMILSMNRGNKLATLNPDVETNADVQFYENQLKFADNQQVLLLEFS</sequence>
<gene>
    <name evidence="1" type="ORF">FWK35_00022524</name>
</gene>
<name>A0A6G0YN39_APHCR</name>
<keyword evidence="2" id="KW-1185">Reference proteome</keyword>
<organism evidence="1 2">
    <name type="scientific">Aphis craccivora</name>
    <name type="common">Cowpea aphid</name>
    <dbReference type="NCBI Taxonomy" id="307492"/>
    <lineage>
        <taxon>Eukaryota</taxon>
        <taxon>Metazoa</taxon>
        <taxon>Ecdysozoa</taxon>
        <taxon>Arthropoda</taxon>
        <taxon>Hexapoda</taxon>
        <taxon>Insecta</taxon>
        <taxon>Pterygota</taxon>
        <taxon>Neoptera</taxon>
        <taxon>Paraneoptera</taxon>
        <taxon>Hemiptera</taxon>
        <taxon>Sternorrhyncha</taxon>
        <taxon>Aphidomorpha</taxon>
        <taxon>Aphidoidea</taxon>
        <taxon>Aphididae</taxon>
        <taxon>Aphidini</taxon>
        <taxon>Aphis</taxon>
        <taxon>Aphis</taxon>
    </lineage>
</organism>
<dbReference type="EMBL" id="VUJU01003190">
    <property type="protein sequence ID" value="KAF0758822.1"/>
    <property type="molecule type" value="Genomic_DNA"/>
</dbReference>
<protein>
    <submittedName>
        <fullName evidence="1">Amyloid protein-binding protein 2</fullName>
    </submittedName>
</protein>
<feature type="non-terminal residue" evidence="1">
    <location>
        <position position="1"/>
    </location>
</feature>
<reference evidence="1 2" key="1">
    <citation type="submission" date="2019-08" db="EMBL/GenBank/DDBJ databases">
        <title>Whole genome of Aphis craccivora.</title>
        <authorList>
            <person name="Voronova N.V."/>
            <person name="Shulinski R.S."/>
            <person name="Bandarenka Y.V."/>
            <person name="Zhorov D.G."/>
            <person name="Warner D."/>
        </authorList>
    </citation>
    <scope>NUCLEOTIDE SEQUENCE [LARGE SCALE GENOMIC DNA]</scope>
    <source>
        <strain evidence="1">180601</strain>
        <tissue evidence="1">Whole Body</tissue>
    </source>
</reference>
<proteinExistence type="predicted"/>
<evidence type="ECO:0000313" key="2">
    <source>
        <dbReference type="Proteomes" id="UP000478052"/>
    </source>
</evidence>
<comment type="caution">
    <text evidence="1">The sequence shown here is derived from an EMBL/GenBank/DDBJ whole genome shotgun (WGS) entry which is preliminary data.</text>
</comment>
<dbReference type="AlphaFoldDB" id="A0A6G0YN39"/>
<accession>A0A6G0YN39</accession>
<dbReference type="Proteomes" id="UP000478052">
    <property type="component" value="Unassembled WGS sequence"/>
</dbReference>